<dbReference type="STRING" id="984262.SGRA_3746"/>
<protein>
    <submittedName>
        <fullName evidence="2">Uncharacterized protein</fullName>
    </submittedName>
</protein>
<dbReference type="HOGENOM" id="CLU_199828_0_0_10"/>
<organism evidence="2 3">
    <name type="scientific">Saprospira grandis (strain Lewin)</name>
    <dbReference type="NCBI Taxonomy" id="984262"/>
    <lineage>
        <taxon>Bacteria</taxon>
        <taxon>Pseudomonadati</taxon>
        <taxon>Bacteroidota</taxon>
        <taxon>Saprospiria</taxon>
        <taxon>Saprospirales</taxon>
        <taxon>Saprospiraceae</taxon>
        <taxon>Saprospira</taxon>
    </lineage>
</organism>
<proteinExistence type="predicted"/>
<evidence type="ECO:0000256" key="1">
    <source>
        <dbReference type="SAM" id="MobiDB-lite"/>
    </source>
</evidence>
<evidence type="ECO:0000313" key="2">
    <source>
        <dbReference type="EMBL" id="AFC26462.1"/>
    </source>
</evidence>
<gene>
    <name evidence="2" type="ordered locus">SGRA_3746</name>
</gene>
<keyword evidence="3" id="KW-1185">Reference proteome</keyword>
<feature type="region of interest" description="Disordered" evidence="1">
    <location>
        <begin position="1"/>
        <end position="69"/>
    </location>
</feature>
<dbReference type="KEGG" id="sgn:SGRA_3746"/>
<feature type="compositionally biased region" description="Basic and acidic residues" evidence="1">
    <location>
        <begin position="40"/>
        <end position="69"/>
    </location>
</feature>
<sequence>MGLFPRFAGPIGPQATTRLQAAVRRPKGVTDVQQWPKARPKPERLKGRASSELRNDNKAVRPQFDDRRE</sequence>
<evidence type="ECO:0000313" key="3">
    <source>
        <dbReference type="Proteomes" id="UP000007519"/>
    </source>
</evidence>
<reference evidence="2 3" key="1">
    <citation type="journal article" date="2012" name="Stand. Genomic Sci.">
        <title>Complete genome sequencing and analysis of Saprospira grandis str. Lewin, a predatory marine bacterium.</title>
        <authorList>
            <person name="Saw J.H."/>
            <person name="Yuryev A."/>
            <person name="Kanbe M."/>
            <person name="Hou S."/>
            <person name="Young A.G."/>
            <person name="Aizawa S."/>
            <person name="Alam M."/>
        </authorList>
    </citation>
    <scope>NUCLEOTIDE SEQUENCE [LARGE SCALE GENOMIC DNA]</scope>
    <source>
        <strain evidence="2 3">Lewin</strain>
    </source>
</reference>
<dbReference type="AlphaFoldDB" id="H6L898"/>
<accession>H6L898</accession>
<dbReference type="Proteomes" id="UP000007519">
    <property type="component" value="Chromosome"/>
</dbReference>
<dbReference type="EMBL" id="CP002831">
    <property type="protein sequence ID" value="AFC26462.1"/>
    <property type="molecule type" value="Genomic_DNA"/>
</dbReference>
<name>H6L898_SAPGL</name>